<dbReference type="InterPro" id="IPR009003">
    <property type="entry name" value="Peptidase_S1_PA"/>
</dbReference>
<dbReference type="SUPFAM" id="SSF50494">
    <property type="entry name" value="Trypsin-like serine proteases"/>
    <property type="match status" value="1"/>
</dbReference>
<name>A0A5M6IRW4_9PROT</name>
<evidence type="ECO:0000313" key="6">
    <source>
        <dbReference type="Proteomes" id="UP000325255"/>
    </source>
</evidence>
<evidence type="ECO:0000256" key="1">
    <source>
        <dbReference type="ARBA" id="ARBA00022670"/>
    </source>
</evidence>
<feature type="signal peptide" evidence="3">
    <location>
        <begin position="1"/>
        <end position="24"/>
    </location>
</feature>
<dbReference type="SMART" id="SM00228">
    <property type="entry name" value="PDZ"/>
    <property type="match status" value="1"/>
</dbReference>
<keyword evidence="2" id="KW-0378">Hydrolase</keyword>
<dbReference type="Gene3D" id="2.30.42.10">
    <property type="match status" value="1"/>
</dbReference>
<evidence type="ECO:0000313" key="5">
    <source>
        <dbReference type="EMBL" id="KAA5611026.1"/>
    </source>
</evidence>
<dbReference type="PANTHER" id="PTHR43343:SF3">
    <property type="entry name" value="PROTEASE DO-LIKE 8, CHLOROPLASTIC"/>
    <property type="match status" value="1"/>
</dbReference>
<dbReference type="AlphaFoldDB" id="A0A5M6IRW4"/>
<dbReference type="PROSITE" id="PS50106">
    <property type="entry name" value="PDZ"/>
    <property type="match status" value="1"/>
</dbReference>
<dbReference type="Pfam" id="PF13365">
    <property type="entry name" value="Trypsin_2"/>
    <property type="match status" value="1"/>
</dbReference>
<dbReference type="InterPro" id="IPR051201">
    <property type="entry name" value="Chloro_Bact_Ser_Proteases"/>
</dbReference>
<organism evidence="5 6">
    <name type="scientific">Rhodovastum atsumiense</name>
    <dbReference type="NCBI Taxonomy" id="504468"/>
    <lineage>
        <taxon>Bacteria</taxon>
        <taxon>Pseudomonadati</taxon>
        <taxon>Pseudomonadota</taxon>
        <taxon>Alphaproteobacteria</taxon>
        <taxon>Acetobacterales</taxon>
        <taxon>Acetobacteraceae</taxon>
        <taxon>Rhodovastum</taxon>
    </lineage>
</organism>
<dbReference type="InterPro" id="IPR001478">
    <property type="entry name" value="PDZ"/>
</dbReference>
<evidence type="ECO:0000256" key="2">
    <source>
        <dbReference type="ARBA" id="ARBA00022801"/>
    </source>
</evidence>
<dbReference type="EMBL" id="VWPK01000025">
    <property type="protein sequence ID" value="KAA5611026.1"/>
    <property type="molecule type" value="Genomic_DNA"/>
</dbReference>
<feature type="chain" id="PRO_5024461084" evidence="3">
    <location>
        <begin position="25"/>
        <end position="357"/>
    </location>
</feature>
<comment type="caution">
    <text evidence="5">The sequence shown here is derived from an EMBL/GenBank/DDBJ whole genome shotgun (WGS) entry which is preliminary data.</text>
</comment>
<dbReference type="GO" id="GO:0006508">
    <property type="term" value="P:proteolysis"/>
    <property type="evidence" value="ECO:0007669"/>
    <property type="project" value="UniProtKB-KW"/>
</dbReference>
<reference evidence="5 6" key="1">
    <citation type="submission" date="2019-09" db="EMBL/GenBank/DDBJ databases">
        <title>Genome sequence of Rhodovastum atsumiense, a diverse member of the Acetobacteraceae family of non-sulfur purple photosynthetic bacteria.</title>
        <authorList>
            <person name="Meyer T."/>
            <person name="Kyndt J."/>
        </authorList>
    </citation>
    <scope>NUCLEOTIDE SEQUENCE [LARGE SCALE GENOMIC DNA]</scope>
    <source>
        <strain evidence="5 6">DSM 21279</strain>
    </source>
</reference>
<feature type="domain" description="PDZ" evidence="4">
    <location>
        <begin position="248"/>
        <end position="322"/>
    </location>
</feature>
<gene>
    <name evidence="5" type="ORF">F1189_16580</name>
</gene>
<accession>A0A5M6IRW4</accession>
<proteinExistence type="predicted"/>
<dbReference type="PRINTS" id="PR00834">
    <property type="entry name" value="PROTEASES2C"/>
</dbReference>
<dbReference type="SUPFAM" id="SSF50156">
    <property type="entry name" value="PDZ domain-like"/>
    <property type="match status" value="1"/>
</dbReference>
<dbReference type="GO" id="GO:0004252">
    <property type="term" value="F:serine-type endopeptidase activity"/>
    <property type="evidence" value="ECO:0007669"/>
    <property type="project" value="InterPro"/>
</dbReference>
<dbReference type="OrthoDB" id="9758917at2"/>
<dbReference type="InterPro" id="IPR001940">
    <property type="entry name" value="Peptidase_S1C"/>
</dbReference>
<dbReference type="Pfam" id="PF13180">
    <property type="entry name" value="PDZ_2"/>
    <property type="match status" value="1"/>
</dbReference>
<dbReference type="PANTHER" id="PTHR43343">
    <property type="entry name" value="PEPTIDASE S12"/>
    <property type="match status" value="1"/>
</dbReference>
<protein>
    <submittedName>
        <fullName evidence="5">PDZ domain-containing protein</fullName>
    </submittedName>
</protein>
<keyword evidence="1" id="KW-0645">Protease</keyword>
<dbReference type="Proteomes" id="UP000325255">
    <property type="component" value="Unassembled WGS sequence"/>
</dbReference>
<dbReference type="Gene3D" id="2.40.10.120">
    <property type="match status" value="1"/>
</dbReference>
<keyword evidence="6" id="KW-1185">Reference proteome</keyword>
<keyword evidence="3" id="KW-0732">Signal</keyword>
<dbReference type="RefSeq" id="WP_150041949.1">
    <property type="nucleotide sequence ID" value="NZ_OW485601.1"/>
</dbReference>
<dbReference type="InterPro" id="IPR036034">
    <property type="entry name" value="PDZ_sf"/>
</dbReference>
<evidence type="ECO:0000256" key="3">
    <source>
        <dbReference type="SAM" id="SignalP"/>
    </source>
</evidence>
<evidence type="ECO:0000259" key="4">
    <source>
        <dbReference type="PROSITE" id="PS50106"/>
    </source>
</evidence>
<sequence>MSAPLPRRAVFALACAGLAAPGCAGPAVARSGPESFAPLVRRVLPAVVNIAVVESVTSGNDPLSMFPPEIQRQFRGRYPQRRREVRGSGSGFVIDSSGYIVTNTHVVGNASRIVVSLLDGTEMPAEIVGVDDLTDIALIRVHRATSLQSAVWGDSRKLEVGDWVVAAGNPFGLGGSVTAGIVSARGRDIGSGPFDDFIQIDAPINPGNSGGPLFNADGEVVGINSAIYSPTGSSVGIGFAIPSEIASRIAADLREKGRIERGWLGVTMQDLGGSGEGRRDRGVAIAEVVRGGPAARGGLRPGDIVIGVNGQTVEDARGMLRSVAAIPPGQTARLQLRRQGRELELPVTVGRRPSNED</sequence>